<dbReference type="SMART" id="SM00248">
    <property type="entry name" value="ANK"/>
    <property type="match status" value="3"/>
</dbReference>
<evidence type="ECO:0000313" key="5">
    <source>
        <dbReference type="Proteomes" id="UP000284657"/>
    </source>
</evidence>
<evidence type="ECO:0000313" key="4">
    <source>
        <dbReference type="Proteomes" id="UP000277300"/>
    </source>
</evidence>
<feature type="region of interest" description="Disordered" evidence="1">
    <location>
        <begin position="745"/>
        <end position="770"/>
    </location>
</feature>
<feature type="compositionally biased region" description="Acidic residues" evidence="1">
    <location>
        <begin position="745"/>
        <end position="754"/>
    </location>
</feature>
<dbReference type="PANTHER" id="PTHR12459:SF15">
    <property type="entry name" value="TRANSMEMBRANE PROTEIN 135"/>
    <property type="match status" value="1"/>
</dbReference>
<evidence type="ECO:0000313" key="2">
    <source>
        <dbReference type="EMBL" id="RLN59239.1"/>
    </source>
</evidence>
<dbReference type="Gene3D" id="1.25.40.20">
    <property type="entry name" value="Ankyrin repeat-containing domain"/>
    <property type="match status" value="1"/>
</dbReference>
<organism evidence="2 4">
    <name type="scientific">Phytophthora kernoviae</name>
    <dbReference type="NCBI Taxonomy" id="325452"/>
    <lineage>
        <taxon>Eukaryota</taxon>
        <taxon>Sar</taxon>
        <taxon>Stramenopiles</taxon>
        <taxon>Oomycota</taxon>
        <taxon>Peronosporomycetes</taxon>
        <taxon>Peronosporales</taxon>
        <taxon>Peronosporaceae</taxon>
        <taxon>Phytophthora</taxon>
    </lineage>
</organism>
<evidence type="ECO:0000256" key="1">
    <source>
        <dbReference type="SAM" id="MobiDB-lite"/>
    </source>
</evidence>
<sequence length="806" mass="90441">MAPLKLVKPSRNIAALALFIGVFRYLQRAVSLRTKQRQIGDVDKGKTPPIPGVVMASAVASGLGTLCLAPKIRPALVSLLSTNAASQIFREFMAKNPDLHVLKPIELLVFMTAVGWIYYSGFFHPESYQRSHMRLILKYVLLTQPMASELQDKYRVGLNPNPCSIRHKGFSCAQFARSDFLQRVANAAFRLYLPVHLSAWLAAQRHAKVRSKSMATRFRRLATKLARSTTYFTAFVYLGWTLSCNMGKLGDRSLAYRKLQFFLGGALPSLAIFIESPLRRRPVGLILTSYVLVSMGNVAFRGIPWLQPGASPVRSFLEAGCVAAAVASTISSSLETVTMGKARQVAALLDEGASPIWMESEDGNNRRRFRHRQYSDGLQLNALLLACRRGDVEVLTMLLDAFFEEPNVLKHFSRAMYCIVIRHDHWQAFQRLQQRRVPISSVSSESLESPTSVVSPRLLSSAAAENSSSKLPLPIFVAAEHGRHHILSFLLKHYPREWTDYTFDGHSLLSVAAKNGHYECVKALLDRQATTGRSLDAAVATARRHRQAHVLVLLTSYLPEYHSDPEPVYKSFSERLSSNADNVADFTNQSMQWNITGNRVRGRGSIAETVASEFDDDNRRSSLLVSSPIRYNPVEEMSRAEEMRIRAEMEREQRQIGMMWLLDGREPIEEMQRRVDPLGLSSDGFAVLKSARDPKSSGGDGYSGFSYDEEVWYAVKPSEKNKHHDDLLSECNADESPLETSFVDHEDDEQEDFPVENLQPVPAPRSSSIVRSARSHKLISVRSRGFQQHYQQLTAIEEHPLGESEA</sequence>
<proteinExistence type="predicted"/>
<name>A0A3F2RKL6_9STRA</name>
<dbReference type="OrthoDB" id="167638at2759"/>
<dbReference type="SUPFAM" id="SSF48403">
    <property type="entry name" value="Ankyrin repeat"/>
    <property type="match status" value="1"/>
</dbReference>
<dbReference type="EMBL" id="MBDO02000231">
    <property type="protein sequence ID" value="RLN59239.1"/>
    <property type="molecule type" value="Genomic_DNA"/>
</dbReference>
<dbReference type="PANTHER" id="PTHR12459">
    <property type="entry name" value="TRANSMEMBRANE PROTEIN 135-RELATED"/>
    <property type="match status" value="1"/>
</dbReference>
<dbReference type="InterPro" id="IPR036770">
    <property type="entry name" value="Ankyrin_rpt-contain_sf"/>
</dbReference>
<gene>
    <name evidence="3" type="ORF">BBJ29_003736</name>
    <name evidence="2" type="ORF">BBP00_00006604</name>
</gene>
<reference evidence="4 5" key="1">
    <citation type="submission" date="2018-07" db="EMBL/GenBank/DDBJ databases">
        <title>Genome sequencing of oomycete isolates from Chile give support for New Zealand origin for Phytophthora kernoviae and make available the first Nothophytophthora sp. genome.</title>
        <authorList>
            <person name="Studholme D.J."/>
            <person name="Sanfuentes E."/>
            <person name="Panda P."/>
            <person name="Hill R."/>
            <person name="Sambles C."/>
            <person name="Grant M."/>
            <person name="Williams N.M."/>
            <person name="Mcdougal R.L."/>
        </authorList>
    </citation>
    <scope>NUCLEOTIDE SEQUENCE [LARGE SCALE GENOMIC DNA]</scope>
    <source>
        <strain evidence="2">Chile6</strain>
        <strain evidence="3">Chile7</strain>
    </source>
</reference>
<dbReference type="InterPro" id="IPR002110">
    <property type="entry name" value="Ankyrin_rpt"/>
</dbReference>
<accession>A0A3F2RKL6</accession>
<evidence type="ECO:0000313" key="3">
    <source>
        <dbReference type="EMBL" id="RLN71783.1"/>
    </source>
</evidence>
<protein>
    <submittedName>
        <fullName evidence="2">Uncharacterized protein</fullName>
    </submittedName>
</protein>
<dbReference type="AlphaFoldDB" id="A0A3F2RKL6"/>
<comment type="caution">
    <text evidence="2">The sequence shown here is derived from an EMBL/GenBank/DDBJ whole genome shotgun (WGS) entry which is preliminary data.</text>
</comment>
<dbReference type="Proteomes" id="UP000277300">
    <property type="component" value="Unassembled WGS sequence"/>
</dbReference>
<dbReference type="InterPro" id="IPR026749">
    <property type="entry name" value="Tmem135"/>
</dbReference>
<dbReference type="Pfam" id="PF12796">
    <property type="entry name" value="Ank_2"/>
    <property type="match status" value="1"/>
</dbReference>
<dbReference type="Proteomes" id="UP000284657">
    <property type="component" value="Unassembled WGS sequence"/>
</dbReference>
<dbReference type="EMBL" id="MBAD02000031">
    <property type="protein sequence ID" value="RLN71783.1"/>
    <property type="molecule type" value="Genomic_DNA"/>
</dbReference>